<keyword evidence="1" id="KW-0175">Coiled coil</keyword>
<dbReference type="EMBL" id="CAMXCT010001834">
    <property type="protein sequence ID" value="CAI3993440.1"/>
    <property type="molecule type" value="Genomic_DNA"/>
</dbReference>
<evidence type="ECO:0000256" key="1">
    <source>
        <dbReference type="SAM" id="Coils"/>
    </source>
</evidence>
<evidence type="ECO:0000313" key="5">
    <source>
        <dbReference type="Proteomes" id="UP001152797"/>
    </source>
</evidence>
<feature type="non-terminal residue" evidence="3">
    <location>
        <position position="702"/>
    </location>
</feature>
<evidence type="ECO:0000313" key="3">
    <source>
        <dbReference type="EMBL" id="CAI3993440.1"/>
    </source>
</evidence>
<evidence type="ECO:0000256" key="2">
    <source>
        <dbReference type="SAM" id="Phobius"/>
    </source>
</evidence>
<feature type="transmembrane region" description="Helical" evidence="2">
    <location>
        <begin position="479"/>
        <end position="497"/>
    </location>
</feature>
<reference evidence="3" key="1">
    <citation type="submission" date="2022-10" db="EMBL/GenBank/DDBJ databases">
        <authorList>
            <person name="Chen Y."/>
            <person name="Dougan E. K."/>
            <person name="Chan C."/>
            <person name="Rhodes N."/>
            <person name="Thang M."/>
        </authorList>
    </citation>
    <scope>NUCLEOTIDE SEQUENCE</scope>
</reference>
<dbReference type="AlphaFoldDB" id="A0A9P1G0H8"/>
<organism evidence="3">
    <name type="scientific">Cladocopium goreaui</name>
    <dbReference type="NCBI Taxonomy" id="2562237"/>
    <lineage>
        <taxon>Eukaryota</taxon>
        <taxon>Sar</taxon>
        <taxon>Alveolata</taxon>
        <taxon>Dinophyceae</taxon>
        <taxon>Suessiales</taxon>
        <taxon>Symbiodiniaceae</taxon>
        <taxon>Cladocopium</taxon>
    </lineage>
</organism>
<keyword evidence="2" id="KW-1133">Transmembrane helix</keyword>
<feature type="transmembrane region" description="Helical" evidence="2">
    <location>
        <begin position="503"/>
        <end position="523"/>
    </location>
</feature>
<dbReference type="EMBL" id="CAMXCT020001834">
    <property type="protein sequence ID" value="CAL1146815.1"/>
    <property type="molecule type" value="Genomic_DNA"/>
</dbReference>
<feature type="transmembrane region" description="Helical" evidence="2">
    <location>
        <begin position="535"/>
        <end position="554"/>
    </location>
</feature>
<dbReference type="EMBL" id="CAMXCT030001834">
    <property type="protein sequence ID" value="CAL4780752.1"/>
    <property type="molecule type" value="Genomic_DNA"/>
</dbReference>
<name>A0A9P1G0H8_9DINO</name>
<feature type="transmembrane region" description="Helical" evidence="2">
    <location>
        <begin position="169"/>
        <end position="189"/>
    </location>
</feature>
<gene>
    <name evidence="3" type="ORF">C1SCF055_LOCUS20191</name>
</gene>
<dbReference type="OrthoDB" id="420056at2759"/>
<feature type="transmembrane region" description="Helical" evidence="2">
    <location>
        <begin position="624"/>
        <end position="645"/>
    </location>
</feature>
<feature type="transmembrane region" description="Helical" evidence="2">
    <location>
        <begin position="587"/>
        <end position="604"/>
    </location>
</feature>
<feature type="transmembrane region" description="Helical" evidence="2">
    <location>
        <begin position="209"/>
        <end position="229"/>
    </location>
</feature>
<protein>
    <submittedName>
        <fullName evidence="3">Uncharacterized protein</fullName>
    </submittedName>
</protein>
<feature type="coiled-coil region" evidence="1">
    <location>
        <begin position="376"/>
        <end position="403"/>
    </location>
</feature>
<keyword evidence="2" id="KW-0472">Membrane</keyword>
<feature type="transmembrane region" description="Helical" evidence="2">
    <location>
        <begin position="144"/>
        <end position="162"/>
    </location>
</feature>
<keyword evidence="5" id="KW-1185">Reference proteome</keyword>
<reference evidence="4" key="2">
    <citation type="submission" date="2024-04" db="EMBL/GenBank/DDBJ databases">
        <authorList>
            <person name="Chen Y."/>
            <person name="Shah S."/>
            <person name="Dougan E. K."/>
            <person name="Thang M."/>
            <person name="Chan C."/>
        </authorList>
    </citation>
    <scope>NUCLEOTIDE SEQUENCE [LARGE SCALE GENOMIC DNA]</scope>
</reference>
<dbReference type="Proteomes" id="UP001152797">
    <property type="component" value="Unassembled WGS sequence"/>
</dbReference>
<evidence type="ECO:0000313" key="4">
    <source>
        <dbReference type="EMBL" id="CAL1146815.1"/>
    </source>
</evidence>
<accession>A0A9P1G0H8</accession>
<sequence>MVIFGMPLFSSHLRQLVFGSHLCADTYRGFYLTNGHPNDAEKWEKVKAFSDLTAEQVEDLVDCGFIPGTYKGYWPNVCQFCFFSLLTNTGKTVQTTLQGLIGTFIATVNVWVLYEIFPSGCLMVCPDGMDKCDASEMVYKDPNYIPAIAWIEAPLFALFWILSKAPVNMVMFLVSYHVFFMSNFLNPSFTGLGGTIPMGFLDLYWDSQTTIINLTSLLGGFLAILATLIPKPLLNTKALQENAIIAVQGMTNAWDDSINYFCGESQSAMRHSIGSKMDAIKGAFDRTEDSINGAWFEHFDVAHWGVARQLFRLFVEEGRNMNQVLQISKTAMVREDFQGQHVTFARGIRDDMKRCNDATTTLFTHCCKCCVDGQLDKQERDDLKNYLEEAKRMERQLAKTFRQTMEGQPYVSEDLANENCFIYGFAAYVKTVVDFAESLPTVADEFGQSKCKNFCENLCGSIADMFSWNLIKNPDNLKFSFVNFLPIVLTFMIAYFADSDVDHLFVPHAALMPGTLALIITASYGSTFKGNIDRLIGLVLGNVIPLLVLAVVFSFDCASWMRTVTQSVLVFLYFLTFSYVYYSSKNWGFVGCALCGFGAYPLMVSCDASGTGELGFNYHMRSNYKIIGQTTVAILMRMLIETLFLDHAPRDLAVKAMKDLLETIEDCYEEFFKGDYEAMKQKHDQVEGMAAICQKFYGDTAP</sequence>
<comment type="caution">
    <text evidence="3">The sequence shown here is derived from an EMBL/GenBank/DDBJ whole genome shotgun (WGS) entry which is preliminary data.</text>
</comment>
<feature type="transmembrane region" description="Helical" evidence="2">
    <location>
        <begin position="560"/>
        <end position="580"/>
    </location>
</feature>
<keyword evidence="2" id="KW-0812">Transmembrane</keyword>
<proteinExistence type="predicted"/>